<accession>A0A1W1CJN4</accession>
<dbReference type="EMBL" id="FPHM01000097">
    <property type="protein sequence ID" value="SFV66078.1"/>
    <property type="molecule type" value="Genomic_DNA"/>
</dbReference>
<dbReference type="AlphaFoldDB" id="A0A1W1CJN4"/>
<proteinExistence type="predicted"/>
<evidence type="ECO:0008006" key="2">
    <source>
        <dbReference type="Google" id="ProtNLM"/>
    </source>
</evidence>
<sequence length="164" mass="18653">MLKNLSNLYKRILLNVNQEDTKKSLFHLSESLLSEKLSKIFVLKESEAIAFINWKENTLLGYKHKESFNMITASKGISSILQAEVLTIKNLDLDAKVEDIAIVLNTEIHIIYVLKAYPSFCLYFVFNPSYSNLVLAKSMIASLANELSAIQHIALEKLTNKEEE</sequence>
<gene>
    <name evidence="1" type="ORF">MNB_SV-13-596</name>
</gene>
<protein>
    <recommendedName>
        <fullName evidence="2">Roadblock/LAMTOR2 domain-containing protein</fullName>
    </recommendedName>
</protein>
<name>A0A1W1CJN4_9ZZZZ</name>
<organism evidence="1">
    <name type="scientific">hydrothermal vent metagenome</name>
    <dbReference type="NCBI Taxonomy" id="652676"/>
    <lineage>
        <taxon>unclassified sequences</taxon>
        <taxon>metagenomes</taxon>
        <taxon>ecological metagenomes</taxon>
    </lineage>
</organism>
<evidence type="ECO:0000313" key="1">
    <source>
        <dbReference type="EMBL" id="SFV66078.1"/>
    </source>
</evidence>
<reference evidence="1" key="1">
    <citation type="submission" date="2016-10" db="EMBL/GenBank/DDBJ databases">
        <authorList>
            <person name="de Groot N.N."/>
        </authorList>
    </citation>
    <scope>NUCLEOTIDE SEQUENCE</scope>
</reference>